<comment type="catalytic activity">
    <reaction evidence="11">
        <text>(6R)-5,10-methylene-5,6,7,8-tetrahydrofolate + NADP(+) = (6R)-5,10-methenyltetrahydrofolate + NADPH</text>
        <dbReference type="Rhea" id="RHEA:22812"/>
        <dbReference type="ChEBI" id="CHEBI:15636"/>
        <dbReference type="ChEBI" id="CHEBI:57455"/>
        <dbReference type="ChEBI" id="CHEBI:57783"/>
        <dbReference type="ChEBI" id="CHEBI:58349"/>
        <dbReference type="EC" id="1.5.1.5"/>
    </reaction>
</comment>
<name>B9DYW3_CLOK1</name>
<reference evidence="15" key="1">
    <citation type="submission" date="2005-09" db="EMBL/GenBank/DDBJ databases">
        <title>Complete genome sequence of Clostridium kluyveri and comparative genomics of Clostridia species.</title>
        <authorList>
            <person name="Inui M."/>
            <person name="Nonaka H."/>
            <person name="Shinoda Y."/>
            <person name="Ikenaga Y."/>
            <person name="Abe M."/>
            <person name="Naito K."/>
            <person name="Vertes A.A."/>
            <person name="Yukawa H."/>
        </authorList>
    </citation>
    <scope>NUCLEOTIDE SEQUENCE [LARGE SCALE GENOMIC DNA]</scope>
    <source>
        <strain evidence="15">NBRC 12016</strain>
    </source>
</reference>
<comment type="catalytic activity">
    <reaction evidence="11">
        <text>(6R)-5,10-methenyltetrahydrofolate + H2O = (6R)-10-formyltetrahydrofolate + H(+)</text>
        <dbReference type="Rhea" id="RHEA:23700"/>
        <dbReference type="ChEBI" id="CHEBI:15377"/>
        <dbReference type="ChEBI" id="CHEBI:15378"/>
        <dbReference type="ChEBI" id="CHEBI:57455"/>
        <dbReference type="ChEBI" id="CHEBI:195366"/>
        <dbReference type="EC" id="3.5.4.9"/>
    </reaction>
</comment>
<dbReference type="Gene3D" id="3.40.50.10860">
    <property type="entry name" value="Leucine Dehydrogenase, chain A, domain 1"/>
    <property type="match status" value="1"/>
</dbReference>
<dbReference type="Pfam" id="PF00763">
    <property type="entry name" value="THF_DHG_CYH"/>
    <property type="match status" value="1"/>
</dbReference>
<keyword evidence="10 11" id="KW-0511">Multifunctional enzyme</keyword>
<dbReference type="HOGENOM" id="CLU_034045_2_1_9"/>
<keyword evidence="4 11" id="KW-0658">Purine biosynthesis</keyword>
<dbReference type="AlphaFoldDB" id="B9DYW3"/>
<feature type="domain" description="Tetrahydrofolate dehydrogenase/cyclohydrolase catalytic" evidence="12">
    <location>
        <begin position="13"/>
        <end position="127"/>
    </location>
</feature>
<evidence type="ECO:0000256" key="2">
    <source>
        <dbReference type="ARBA" id="ARBA00022563"/>
    </source>
</evidence>
<evidence type="ECO:0000256" key="4">
    <source>
        <dbReference type="ARBA" id="ARBA00022755"/>
    </source>
</evidence>
<evidence type="ECO:0000256" key="6">
    <source>
        <dbReference type="ARBA" id="ARBA00022857"/>
    </source>
</evidence>
<dbReference type="GO" id="GO:0005829">
    <property type="term" value="C:cytosol"/>
    <property type="evidence" value="ECO:0007669"/>
    <property type="project" value="TreeGrafter"/>
</dbReference>
<feature type="domain" description="Tetrahydrofolate dehydrogenase/cyclohydrolase NAD(P)-binding" evidence="13">
    <location>
        <begin position="147"/>
        <end position="289"/>
    </location>
</feature>
<dbReference type="InterPro" id="IPR036291">
    <property type="entry name" value="NAD(P)-bd_dom_sf"/>
</dbReference>
<dbReference type="HAMAP" id="MF_01576">
    <property type="entry name" value="THF_DHG_CYH"/>
    <property type="match status" value="1"/>
</dbReference>
<dbReference type="GO" id="GO:0009086">
    <property type="term" value="P:methionine biosynthetic process"/>
    <property type="evidence" value="ECO:0007669"/>
    <property type="project" value="UniProtKB-KW"/>
</dbReference>
<dbReference type="GO" id="GO:0006164">
    <property type="term" value="P:purine nucleotide biosynthetic process"/>
    <property type="evidence" value="ECO:0007669"/>
    <property type="project" value="UniProtKB-KW"/>
</dbReference>
<keyword evidence="2 11" id="KW-0554">One-carbon metabolism</keyword>
<evidence type="ECO:0000256" key="8">
    <source>
        <dbReference type="ARBA" id="ARBA00023102"/>
    </source>
</evidence>
<dbReference type="GO" id="GO:0004477">
    <property type="term" value="F:methenyltetrahydrofolate cyclohydrolase activity"/>
    <property type="evidence" value="ECO:0007669"/>
    <property type="project" value="UniProtKB-UniRule"/>
</dbReference>
<dbReference type="FunFam" id="3.40.50.720:FF:000094">
    <property type="entry name" value="Bifunctional protein FolD"/>
    <property type="match status" value="1"/>
</dbReference>
<dbReference type="GO" id="GO:0035999">
    <property type="term" value="P:tetrahydrofolate interconversion"/>
    <property type="evidence" value="ECO:0007669"/>
    <property type="project" value="UniProtKB-UniRule"/>
</dbReference>
<feature type="binding site" evidence="11">
    <location>
        <position position="239"/>
    </location>
    <ligand>
        <name>NADP(+)</name>
        <dbReference type="ChEBI" id="CHEBI:58349"/>
    </ligand>
</feature>
<keyword evidence="8 11" id="KW-0368">Histidine biosynthesis</keyword>
<sequence>MNIKENVSMGLIIKGKPVADAISETLIKEVDNFKIQGIIPKLVIIRVGAKASDLAYEKGILKRCNGIGIETYVKEFPEDISQREFIRELRRLNEDRNVDGIMVFRPLPKHLDENIIKYVITPEKDIDCFNPINLAKVIAGDSTGFAPCTPRAVMEILKYYNIDVEGKFSVVIGRSMIVGKPMSMLLLNENSTVTTCHSKTVHLDKICSQADILVAGIGKAEFIDSKYIKEGAVVIDVGINVDKYGKLCGDVDIKSCQWKNVIVTPVPGGVGTVTSSVLAQHVVEACKHKNKL</sequence>
<evidence type="ECO:0000256" key="7">
    <source>
        <dbReference type="ARBA" id="ARBA00023002"/>
    </source>
</evidence>
<keyword evidence="5 11" id="KW-0378">Hydrolase</keyword>
<evidence type="ECO:0000256" key="1">
    <source>
        <dbReference type="ARBA" id="ARBA00004777"/>
    </source>
</evidence>
<comment type="pathway">
    <text evidence="1 11">One-carbon metabolism; tetrahydrofolate interconversion.</text>
</comment>
<dbReference type="EC" id="3.5.4.9" evidence="11"/>
<dbReference type="PRINTS" id="PR00085">
    <property type="entry name" value="THFDHDRGNASE"/>
</dbReference>
<comment type="function">
    <text evidence="11">Catalyzes the oxidation of 5,10-methylenetetrahydrofolate to 5,10-methenyltetrahydrofolate and then the hydrolysis of 5,10-methenyltetrahydrofolate to 10-formyltetrahydrofolate.</text>
</comment>
<dbReference type="GO" id="GO:0004488">
    <property type="term" value="F:methylenetetrahydrofolate dehydrogenase (NADP+) activity"/>
    <property type="evidence" value="ECO:0007669"/>
    <property type="project" value="UniProtKB-UniRule"/>
</dbReference>
<dbReference type="SUPFAM" id="SSF51735">
    <property type="entry name" value="NAD(P)-binding Rossmann-fold domains"/>
    <property type="match status" value="1"/>
</dbReference>
<evidence type="ECO:0000259" key="13">
    <source>
        <dbReference type="Pfam" id="PF02882"/>
    </source>
</evidence>
<dbReference type="EC" id="1.5.1.5" evidence="11"/>
<dbReference type="InterPro" id="IPR020631">
    <property type="entry name" value="THF_DH/CycHdrlase_NAD-bd_dom"/>
</dbReference>
<evidence type="ECO:0000313" key="15">
    <source>
        <dbReference type="Proteomes" id="UP000007969"/>
    </source>
</evidence>
<dbReference type="SUPFAM" id="SSF53223">
    <property type="entry name" value="Aminoacid dehydrogenase-like, N-terminal domain"/>
    <property type="match status" value="1"/>
</dbReference>
<comment type="subunit">
    <text evidence="11">Homodimer.</text>
</comment>
<keyword evidence="7 11" id="KW-0560">Oxidoreductase</keyword>
<dbReference type="PANTHER" id="PTHR48099:SF5">
    <property type="entry name" value="C-1-TETRAHYDROFOLATE SYNTHASE, CYTOPLASMIC"/>
    <property type="match status" value="1"/>
</dbReference>
<keyword evidence="6 11" id="KW-0521">NADP</keyword>
<dbReference type="KEGG" id="ckr:CKR_0387"/>
<keyword evidence="3 11" id="KW-0028">Amino-acid biosynthesis</keyword>
<comment type="similarity">
    <text evidence="11">Belongs to the tetrahydrofolate dehydrogenase/cyclohydrolase family.</text>
</comment>
<dbReference type="InterPro" id="IPR046346">
    <property type="entry name" value="Aminoacid_DH-like_N_sf"/>
</dbReference>
<comment type="caution">
    <text evidence="11">Lacks conserved residue(s) required for the propagation of feature annotation.</text>
</comment>
<dbReference type="UniPathway" id="UPA00193"/>
<evidence type="ECO:0000256" key="10">
    <source>
        <dbReference type="ARBA" id="ARBA00023268"/>
    </source>
</evidence>
<dbReference type="Proteomes" id="UP000007969">
    <property type="component" value="Chromosome"/>
</dbReference>
<dbReference type="PANTHER" id="PTHR48099">
    <property type="entry name" value="C-1-TETRAHYDROFOLATE SYNTHASE, CYTOPLASMIC-RELATED"/>
    <property type="match status" value="1"/>
</dbReference>
<gene>
    <name evidence="11" type="primary">folD</name>
    <name evidence="14" type="ordered locus">CKR_0387</name>
</gene>
<organism evidence="14 15">
    <name type="scientific">Clostridium kluyveri (strain NBRC 12016)</name>
    <dbReference type="NCBI Taxonomy" id="583346"/>
    <lineage>
        <taxon>Bacteria</taxon>
        <taxon>Bacillati</taxon>
        <taxon>Bacillota</taxon>
        <taxon>Clostridia</taxon>
        <taxon>Eubacteriales</taxon>
        <taxon>Clostridiaceae</taxon>
        <taxon>Clostridium</taxon>
    </lineage>
</organism>
<evidence type="ECO:0000256" key="9">
    <source>
        <dbReference type="ARBA" id="ARBA00023167"/>
    </source>
</evidence>
<dbReference type="InterPro" id="IPR000672">
    <property type="entry name" value="THF_DH/CycHdrlase"/>
</dbReference>
<dbReference type="Gene3D" id="3.40.50.720">
    <property type="entry name" value="NAD(P)-binding Rossmann-like Domain"/>
    <property type="match status" value="1"/>
</dbReference>
<evidence type="ECO:0000259" key="12">
    <source>
        <dbReference type="Pfam" id="PF00763"/>
    </source>
</evidence>
<dbReference type="GO" id="GO:0000105">
    <property type="term" value="P:L-histidine biosynthetic process"/>
    <property type="evidence" value="ECO:0007669"/>
    <property type="project" value="UniProtKB-KW"/>
</dbReference>
<evidence type="ECO:0000256" key="11">
    <source>
        <dbReference type="HAMAP-Rule" id="MF_01576"/>
    </source>
</evidence>
<dbReference type="CDD" id="cd01080">
    <property type="entry name" value="NAD_bind_m-THF_DH_Cyclohyd"/>
    <property type="match status" value="1"/>
</dbReference>
<feature type="binding site" evidence="11">
    <location>
        <begin position="173"/>
        <end position="175"/>
    </location>
    <ligand>
        <name>NADP(+)</name>
        <dbReference type="ChEBI" id="CHEBI:58349"/>
    </ligand>
</feature>
<dbReference type="Pfam" id="PF02882">
    <property type="entry name" value="THF_DHG_CYH_C"/>
    <property type="match status" value="1"/>
</dbReference>
<dbReference type="InterPro" id="IPR020630">
    <property type="entry name" value="THF_DH/CycHdrlase_cat_dom"/>
</dbReference>
<accession>B9DYW3</accession>
<dbReference type="EMBL" id="AP009049">
    <property type="protein sequence ID" value="BAH05438.1"/>
    <property type="molecule type" value="Genomic_DNA"/>
</dbReference>
<protein>
    <recommendedName>
        <fullName evidence="11">Bifunctional protein FolD</fullName>
    </recommendedName>
    <domain>
        <recommendedName>
            <fullName evidence="11">Methylenetetrahydrofolate dehydrogenase</fullName>
            <ecNumber evidence="11">1.5.1.5</ecNumber>
        </recommendedName>
    </domain>
    <domain>
        <recommendedName>
            <fullName evidence="11">Methenyltetrahydrofolate cyclohydrolase</fullName>
            <ecNumber evidence="11">3.5.4.9</ecNumber>
        </recommendedName>
    </domain>
</protein>
<evidence type="ECO:0000313" key="14">
    <source>
        <dbReference type="EMBL" id="BAH05438.1"/>
    </source>
</evidence>
<keyword evidence="9 11" id="KW-0486">Methionine biosynthesis</keyword>
<proteinExistence type="inferred from homology"/>
<evidence type="ECO:0000256" key="3">
    <source>
        <dbReference type="ARBA" id="ARBA00022605"/>
    </source>
</evidence>
<evidence type="ECO:0000256" key="5">
    <source>
        <dbReference type="ARBA" id="ARBA00022801"/>
    </source>
</evidence>